<dbReference type="GO" id="GO:0005886">
    <property type="term" value="C:plasma membrane"/>
    <property type="evidence" value="ECO:0007669"/>
    <property type="project" value="UniProtKB-SubCell"/>
</dbReference>
<dbReference type="Proteomes" id="UP000061839">
    <property type="component" value="Chromosome"/>
</dbReference>
<sequence length="157" mass="16407">MEFFTSLPFGLAFLSLFCIVMARANATYWLGRGAAAGGRKTKLKKYLDSAPMARAEAIVARWGAPAVALCFLTIGLQTAINLAAGVGRMPYPSRYLPAVVTGSVIWALLYATVGLAVVDAAIAAFGGEPAALLLLLGVAAVIIVVVLLRRRAAAAKR</sequence>
<reference evidence="9 10" key="1">
    <citation type="journal article" date="2015" name="Genome Announc.">
        <title>Complete Genome Sequencing of Protease-Producing Novel Arthrobacter sp. Strain IHBB 11108 Using PacBio Single-Molecule Real-Time Sequencing Technology.</title>
        <authorList>
            <person name="Kiran S."/>
            <person name="Swarnkar M.K."/>
            <person name="Pal M."/>
            <person name="Thakur R."/>
            <person name="Tewari R."/>
            <person name="Singh A.K."/>
            <person name="Gulati A."/>
        </authorList>
    </citation>
    <scope>NUCLEOTIDE SEQUENCE [LARGE SCALE GENOMIC DNA]</scope>
    <source>
        <strain evidence="9 10">IHBB 11108</strain>
    </source>
</reference>
<keyword evidence="6 7" id="KW-0472">Membrane</keyword>
<dbReference type="HOGENOM" id="CLU_098209_1_0_11"/>
<gene>
    <name evidence="9" type="ORF">UM93_05430</name>
</gene>
<keyword evidence="3" id="KW-1003">Cell membrane</keyword>
<dbReference type="KEGG" id="ari:UM93_05430"/>
<proteinExistence type="inferred from homology"/>
<dbReference type="InterPro" id="IPR051311">
    <property type="entry name" value="DedA_domain"/>
</dbReference>
<protein>
    <submittedName>
        <fullName evidence="9">Membrane protein</fullName>
    </submittedName>
</protein>
<keyword evidence="4 7" id="KW-0812">Transmembrane</keyword>
<evidence type="ECO:0000256" key="3">
    <source>
        <dbReference type="ARBA" id="ARBA00022475"/>
    </source>
</evidence>
<keyword evidence="10" id="KW-1185">Reference proteome</keyword>
<dbReference type="InterPro" id="IPR032816">
    <property type="entry name" value="VTT_dom"/>
</dbReference>
<dbReference type="EMBL" id="CP011005">
    <property type="protein sequence ID" value="AJT41099.1"/>
    <property type="molecule type" value="Genomic_DNA"/>
</dbReference>
<dbReference type="Pfam" id="PF09335">
    <property type="entry name" value="VTT_dom"/>
    <property type="match status" value="1"/>
</dbReference>
<feature type="transmembrane region" description="Helical" evidence="7">
    <location>
        <begin position="62"/>
        <end position="83"/>
    </location>
</feature>
<evidence type="ECO:0000259" key="8">
    <source>
        <dbReference type="Pfam" id="PF09335"/>
    </source>
</evidence>
<evidence type="ECO:0000256" key="1">
    <source>
        <dbReference type="ARBA" id="ARBA00004651"/>
    </source>
</evidence>
<evidence type="ECO:0000313" key="9">
    <source>
        <dbReference type="EMBL" id="AJT41099.1"/>
    </source>
</evidence>
<comment type="subcellular location">
    <subcellularLocation>
        <location evidence="1">Cell membrane</location>
        <topology evidence="1">Multi-pass membrane protein</topology>
    </subcellularLocation>
</comment>
<feature type="transmembrane region" description="Helical" evidence="7">
    <location>
        <begin position="130"/>
        <end position="148"/>
    </location>
</feature>
<dbReference type="OrthoDB" id="3426404at2"/>
<feature type="domain" description="VTT" evidence="8">
    <location>
        <begin position="9"/>
        <end position="114"/>
    </location>
</feature>
<dbReference type="RefSeq" id="WP_045074201.1">
    <property type="nucleotide sequence ID" value="NZ_CP011005.1"/>
</dbReference>
<accession>A0A0D4BXS5</accession>
<evidence type="ECO:0000256" key="7">
    <source>
        <dbReference type="SAM" id="Phobius"/>
    </source>
</evidence>
<name>A0A0D4BXS5_9MICC</name>
<dbReference type="PATRIC" id="fig|1618207.4.peg.1104"/>
<dbReference type="AlphaFoldDB" id="A0A0D4BXS5"/>
<evidence type="ECO:0000256" key="4">
    <source>
        <dbReference type="ARBA" id="ARBA00022692"/>
    </source>
</evidence>
<dbReference type="STRING" id="1618207.UM93_05430"/>
<organism evidence="9 10">
    <name type="scientific">Psychromicrobium lacuslunae</name>
    <dbReference type="NCBI Taxonomy" id="1618207"/>
    <lineage>
        <taxon>Bacteria</taxon>
        <taxon>Bacillati</taxon>
        <taxon>Actinomycetota</taxon>
        <taxon>Actinomycetes</taxon>
        <taxon>Micrococcales</taxon>
        <taxon>Micrococcaceae</taxon>
        <taxon>Psychromicrobium</taxon>
    </lineage>
</organism>
<comment type="similarity">
    <text evidence="2">Belongs to the DedA family.</text>
</comment>
<feature type="transmembrane region" description="Helical" evidence="7">
    <location>
        <begin position="95"/>
        <end position="118"/>
    </location>
</feature>
<dbReference type="PANTHER" id="PTHR42709:SF6">
    <property type="entry name" value="UNDECAPRENYL PHOSPHATE TRANSPORTER A"/>
    <property type="match status" value="1"/>
</dbReference>
<evidence type="ECO:0000256" key="5">
    <source>
        <dbReference type="ARBA" id="ARBA00022989"/>
    </source>
</evidence>
<keyword evidence="5 7" id="KW-1133">Transmembrane helix</keyword>
<evidence type="ECO:0000313" key="10">
    <source>
        <dbReference type="Proteomes" id="UP000061839"/>
    </source>
</evidence>
<evidence type="ECO:0000256" key="2">
    <source>
        <dbReference type="ARBA" id="ARBA00010792"/>
    </source>
</evidence>
<evidence type="ECO:0000256" key="6">
    <source>
        <dbReference type="ARBA" id="ARBA00023136"/>
    </source>
</evidence>
<dbReference type="PANTHER" id="PTHR42709">
    <property type="entry name" value="ALKALINE PHOSPHATASE LIKE PROTEIN"/>
    <property type="match status" value="1"/>
</dbReference>